<dbReference type="WBParaSite" id="mrna-Wban_05119">
    <property type="protein sequence ID" value="mrna-Wban_05119"/>
    <property type="gene ID" value="Wban_05119"/>
</dbReference>
<sequence length="205" mass="24106">MCKSMMTALCEVATDDMNEKQMQCWYTATFNDGLATQRQNYLRKCMSKKEMEILKTTWRQIQTKYMKEDGNLTKCNALMYEALQYHCEKIPKTKKYIRKLKEIAHQSIDAVDKIIDAYDSTCGLAELNDRLDSYCYLCCTLGESPQTLWIAFNTGFANIITTKVDEDRIWVKQIWCKIARILEQVIKEFIVSNLWNKQKLGWNEI</sequence>
<reference evidence="1" key="1">
    <citation type="submission" date="2015-03" db="EMBL/GenBank/DDBJ databases">
        <title>Wuchereria bancrofti Genome Sequencing Papua New Guinea Strain.</title>
        <authorList>
            <person name="Small S.T."/>
            <person name="Serre D."/>
            <person name="Zimmerman P.A."/>
        </authorList>
    </citation>
    <scope>NUCLEOTIDE SEQUENCE [LARGE SCALE GENOMIC DNA]</scope>
    <source>
        <strain evidence="1">pt0022</strain>
    </source>
</reference>
<evidence type="ECO:0000313" key="1">
    <source>
        <dbReference type="Proteomes" id="UP000093561"/>
    </source>
</evidence>
<reference evidence="1" key="2">
    <citation type="journal article" date="2016" name="Mol. Ecol.">
        <title>Population genomics of the filarial nematode parasite Wuchereria bancrofti from mosquitoes.</title>
        <authorList>
            <person name="Small S.T."/>
            <person name="Reimer L.J."/>
            <person name="Tisch D.J."/>
            <person name="King C.L."/>
            <person name="Christensen B.M."/>
            <person name="Siba P.M."/>
            <person name="Kazura J.W."/>
            <person name="Serre D."/>
            <person name="Zimmerman P.A."/>
        </authorList>
    </citation>
    <scope>NUCLEOTIDE SEQUENCE</scope>
    <source>
        <strain evidence="1">pt0022</strain>
    </source>
</reference>
<dbReference type="AlphaFoldDB" id="A0AAF5PSV7"/>
<evidence type="ECO:0000313" key="2">
    <source>
        <dbReference type="WBParaSite" id="mrna-Wban_05119"/>
    </source>
</evidence>
<proteinExistence type="predicted"/>
<name>A0AAF5PSV7_WUCBA</name>
<reference evidence="2" key="3">
    <citation type="submission" date="2024-02" db="UniProtKB">
        <authorList>
            <consortium name="WormBaseParasite"/>
        </authorList>
    </citation>
    <scope>IDENTIFICATION</scope>
    <source>
        <strain evidence="2">pt0022</strain>
    </source>
</reference>
<organism evidence="1 2">
    <name type="scientific">Wuchereria bancrofti</name>
    <dbReference type="NCBI Taxonomy" id="6293"/>
    <lineage>
        <taxon>Eukaryota</taxon>
        <taxon>Metazoa</taxon>
        <taxon>Ecdysozoa</taxon>
        <taxon>Nematoda</taxon>
        <taxon>Chromadorea</taxon>
        <taxon>Rhabditida</taxon>
        <taxon>Spirurina</taxon>
        <taxon>Spiruromorpha</taxon>
        <taxon>Filarioidea</taxon>
        <taxon>Onchocercidae</taxon>
        <taxon>Wuchereria</taxon>
    </lineage>
</organism>
<protein>
    <submittedName>
        <fullName evidence="2">Uncharacterized protein</fullName>
    </submittedName>
</protein>
<accession>A0AAF5PSV7</accession>
<dbReference type="Proteomes" id="UP000093561">
    <property type="component" value="Unassembled WGS sequence"/>
</dbReference>